<dbReference type="EMBL" id="VXIT01000012">
    <property type="protein sequence ID" value="KAA6408877.1"/>
    <property type="molecule type" value="Genomic_DNA"/>
</dbReference>
<feature type="compositionally biased region" description="Low complexity" evidence="1">
    <location>
        <begin position="214"/>
        <end position="227"/>
    </location>
</feature>
<feature type="domain" description="Programmed cell death protein 2 C-terminal" evidence="2">
    <location>
        <begin position="295"/>
        <end position="428"/>
    </location>
</feature>
<feature type="compositionally biased region" description="Low complexity" evidence="1">
    <location>
        <begin position="158"/>
        <end position="180"/>
    </location>
</feature>
<feature type="compositionally biased region" description="Polar residues" evidence="1">
    <location>
        <begin position="114"/>
        <end position="154"/>
    </location>
</feature>
<dbReference type="AlphaFoldDB" id="A0A5M8PHK2"/>
<dbReference type="PANTHER" id="PTHR47524:SF1">
    <property type="entry name" value="20S RRNA ACCUMULATION PROTEIN 4"/>
    <property type="match status" value="1"/>
</dbReference>
<protein>
    <submittedName>
        <fullName evidence="3">PDCD2_C domain-containing protein</fullName>
    </submittedName>
</protein>
<sequence length="436" mass="47344">MARHQIDSSDDEGEDYMTTSVVLGYASKDPTDDSFSQLGGLLTWLDAGRPPSAVLARCNVCKDFMALLLQLHGDLPEHFPNHERRLYLFGCRRRTCRRKDGSIRAVRGVRAFQNMKQSNPPRNTKSTAESAAPQVTPQHNLGDSLFATNSTSLSGLKPSNPFSSSPSSAANPFSSNFNSNTMPDDCLGPSPFDTLASKPSQRLSTEDLPETFASKVKISSPPISTKPSTPPEPWQETSQLPSYPKYHLDAENETLEALPQPSAPVEVMELDEPAASAAASGGSIDDADAFESTIDKTFQRFADRLAQNPLQVLRYEFKGTPLLYSKTDAVGKLLAPHQSTSHSGDGKVATSGRHGSTGMPRCQSCGAARVFELQLTPQAITELEVEETGLEGMDWGTIILGVCGEDCQARETEQGQAGYLEEWVGVQWEEVGASRR</sequence>
<evidence type="ECO:0000259" key="2">
    <source>
        <dbReference type="Pfam" id="PF04194"/>
    </source>
</evidence>
<accession>A0A5M8PHK2</accession>
<feature type="region of interest" description="Disordered" evidence="1">
    <location>
        <begin position="336"/>
        <end position="359"/>
    </location>
</feature>
<proteinExistence type="predicted"/>
<gene>
    <name evidence="3" type="ORF">FRX48_07221</name>
</gene>
<evidence type="ECO:0000313" key="3">
    <source>
        <dbReference type="EMBL" id="KAA6408877.1"/>
    </source>
</evidence>
<reference evidence="3 4" key="1">
    <citation type="submission" date="2019-09" db="EMBL/GenBank/DDBJ databases">
        <title>The hologenome of the rock-dwelling lichen Lasallia pustulata.</title>
        <authorList>
            <person name="Greshake Tzovaras B."/>
            <person name="Segers F."/>
            <person name="Bicker A."/>
            <person name="Dal Grande F."/>
            <person name="Otte J."/>
            <person name="Hankeln T."/>
            <person name="Schmitt I."/>
            <person name="Ebersberger I."/>
        </authorList>
    </citation>
    <scope>NUCLEOTIDE SEQUENCE [LARGE SCALE GENOMIC DNA]</scope>
    <source>
        <strain evidence="3">A1-1</strain>
    </source>
</reference>
<dbReference type="GO" id="GO:0005737">
    <property type="term" value="C:cytoplasm"/>
    <property type="evidence" value="ECO:0007669"/>
    <property type="project" value="InterPro"/>
</dbReference>
<comment type="caution">
    <text evidence="3">The sequence shown here is derived from an EMBL/GenBank/DDBJ whole genome shotgun (WGS) entry which is preliminary data.</text>
</comment>
<evidence type="ECO:0000313" key="4">
    <source>
        <dbReference type="Proteomes" id="UP000324767"/>
    </source>
</evidence>
<dbReference type="PANTHER" id="PTHR47524">
    <property type="entry name" value="20S RRNA ACCUMULATION PROTEIN 4"/>
    <property type="match status" value="1"/>
</dbReference>
<dbReference type="InterPro" id="IPR007320">
    <property type="entry name" value="PDCD2_C"/>
</dbReference>
<dbReference type="Pfam" id="PF04194">
    <property type="entry name" value="PDCD2_C"/>
    <property type="match status" value="1"/>
</dbReference>
<evidence type="ECO:0000256" key="1">
    <source>
        <dbReference type="SAM" id="MobiDB-lite"/>
    </source>
</evidence>
<dbReference type="GO" id="GO:0030490">
    <property type="term" value="P:maturation of SSU-rRNA"/>
    <property type="evidence" value="ECO:0007669"/>
    <property type="project" value="TreeGrafter"/>
</dbReference>
<feature type="region of interest" description="Disordered" evidence="1">
    <location>
        <begin position="112"/>
        <end position="240"/>
    </location>
</feature>
<dbReference type="Proteomes" id="UP000324767">
    <property type="component" value="Unassembled WGS sequence"/>
</dbReference>
<organism evidence="3 4">
    <name type="scientific">Lasallia pustulata</name>
    <dbReference type="NCBI Taxonomy" id="136370"/>
    <lineage>
        <taxon>Eukaryota</taxon>
        <taxon>Fungi</taxon>
        <taxon>Dikarya</taxon>
        <taxon>Ascomycota</taxon>
        <taxon>Pezizomycotina</taxon>
        <taxon>Lecanoromycetes</taxon>
        <taxon>OSLEUM clade</taxon>
        <taxon>Umbilicariomycetidae</taxon>
        <taxon>Umbilicariales</taxon>
        <taxon>Umbilicariaceae</taxon>
        <taxon>Lasallia</taxon>
    </lineage>
</organism>
<dbReference type="OrthoDB" id="443682at2759"/>
<name>A0A5M8PHK2_9LECA</name>